<keyword evidence="4 6" id="KW-0067">ATP-binding</keyword>
<evidence type="ECO:0000313" key="10">
    <source>
        <dbReference type="Proteomes" id="UP000183255"/>
    </source>
</evidence>
<dbReference type="Proteomes" id="UP000183255">
    <property type="component" value="Unassembled WGS sequence"/>
</dbReference>
<name>A0A1G8GBD8_9CLOT</name>
<dbReference type="PIRSF" id="PIRSF006641">
    <property type="entry name" value="CHP00092"/>
    <property type="match status" value="1"/>
</dbReference>
<dbReference type="Pfam" id="PF06071">
    <property type="entry name" value="YchF-GTPase_C"/>
    <property type="match status" value="1"/>
</dbReference>
<keyword evidence="5" id="KW-0460">Magnesium</keyword>
<dbReference type="CDD" id="cd01900">
    <property type="entry name" value="YchF"/>
    <property type="match status" value="1"/>
</dbReference>
<dbReference type="GO" id="GO:0005525">
    <property type="term" value="F:GTP binding"/>
    <property type="evidence" value="ECO:0007669"/>
    <property type="project" value="InterPro"/>
</dbReference>
<feature type="domain" description="OBG-type G" evidence="7">
    <location>
        <begin position="1"/>
        <end position="257"/>
    </location>
</feature>
<dbReference type="PANTHER" id="PTHR23305">
    <property type="entry name" value="OBG GTPASE FAMILY"/>
    <property type="match status" value="1"/>
</dbReference>
<dbReference type="SUPFAM" id="SSF52540">
    <property type="entry name" value="P-loop containing nucleoside triphosphate hydrolases"/>
    <property type="match status" value="1"/>
</dbReference>
<protein>
    <recommendedName>
        <fullName evidence="6">Ribosome-binding ATPase YchF</fullName>
    </recommendedName>
</protein>
<comment type="cofactor">
    <cofactor evidence="1">
        <name>Mg(2+)</name>
        <dbReference type="ChEBI" id="CHEBI:18420"/>
    </cofactor>
</comment>
<dbReference type="RefSeq" id="WP_031572933.1">
    <property type="nucleotide sequence ID" value="NZ_DAMAXS010000004.1"/>
</dbReference>
<dbReference type="SUPFAM" id="SSF81271">
    <property type="entry name" value="TGS-like"/>
    <property type="match status" value="1"/>
</dbReference>
<feature type="domain" description="TGS" evidence="8">
    <location>
        <begin position="279"/>
        <end position="362"/>
    </location>
</feature>
<dbReference type="AlphaFoldDB" id="A0A1G8GBD8"/>
<dbReference type="FunFam" id="1.10.150.300:FF:000001">
    <property type="entry name" value="Ribosome-binding ATPase YchF"/>
    <property type="match status" value="1"/>
</dbReference>
<dbReference type="InterPro" id="IPR027417">
    <property type="entry name" value="P-loop_NTPase"/>
</dbReference>
<dbReference type="NCBIfam" id="TIGR00092">
    <property type="entry name" value="redox-regulated ATPase YchF"/>
    <property type="match status" value="1"/>
</dbReference>
<keyword evidence="2" id="KW-0479">Metal-binding</keyword>
<dbReference type="PROSITE" id="PS51710">
    <property type="entry name" value="G_OBG"/>
    <property type="match status" value="1"/>
</dbReference>
<dbReference type="GO" id="GO:0016887">
    <property type="term" value="F:ATP hydrolysis activity"/>
    <property type="evidence" value="ECO:0007669"/>
    <property type="project" value="UniProtKB-UniRule"/>
</dbReference>
<dbReference type="CDD" id="cd04867">
    <property type="entry name" value="TGS_YchF_OLA1"/>
    <property type="match status" value="1"/>
</dbReference>
<dbReference type="InterPro" id="IPR012675">
    <property type="entry name" value="Beta-grasp_dom_sf"/>
</dbReference>
<dbReference type="EMBL" id="FNDZ01000001">
    <property type="protein sequence ID" value="SDH91687.1"/>
    <property type="molecule type" value="Genomic_DNA"/>
</dbReference>
<dbReference type="GO" id="GO:0046872">
    <property type="term" value="F:metal ion binding"/>
    <property type="evidence" value="ECO:0007669"/>
    <property type="project" value="UniProtKB-KW"/>
</dbReference>
<dbReference type="InterPro" id="IPR004095">
    <property type="entry name" value="TGS"/>
</dbReference>
<evidence type="ECO:0000256" key="5">
    <source>
        <dbReference type="ARBA" id="ARBA00022842"/>
    </source>
</evidence>
<dbReference type="InterPro" id="IPR004396">
    <property type="entry name" value="ATPase_YchF/OLA1"/>
</dbReference>
<evidence type="ECO:0000256" key="6">
    <source>
        <dbReference type="HAMAP-Rule" id="MF_00944"/>
    </source>
</evidence>
<organism evidence="9 10">
    <name type="scientific">Proteiniclasticum ruminis</name>
    <dbReference type="NCBI Taxonomy" id="398199"/>
    <lineage>
        <taxon>Bacteria</taxon>
        <taxon>Bacillati</taxon>
        <taxon>Bacillota</taxon>
        <taxon>Clostridia</taxon>
        <taxon>Eubacteriales</taxon>
        <taxon>Clostridiaceae</taxon>
        <taxon>Proteiniclasticum</taxon>
    </lineage>
</organism>
<evidence type="ECO:0000256" key="1">
    <source>
        <dbReference type="ARBA" id="ARBA00001946"/>
    </source>
</evidence>
<dbReference type="HAMAP" id="MF_00944">
    <property type="entry name" value="YchF_OLA1_ATPase"/>
    <property type="match status" value="1"/>
</dbReference>
<dbReference type="GO" id="GO:0043023">
    <property type="term" value="F:ribosomal large subunit binding"/>
    <property type="evidence" value="ECO:0007669"/>
    <property type="project" value="UniProtKB-UniRule"/>
</dbReference>
<evidence type="ECO:0000259" key="8">
    <source>
        <dbReference type="PROSITE" id="PS51880"/>
    </source>
</evidence>
<proteinExistence type="inferred from homology"/>
<dbReference type="Pfam" id="PF01926">
    <property type="entry name" value="MMR_HSR1"/>
    <property type="match status" value="1"/>
</dbReference>
<reference evidence="9 10" key="1">
    <citation type="submission" date="2016-10" db="EMBL/GenBank/DDBJ databases">
        <authorList>
            <person name="de Groot N.N."/>
        </authorList>
    </citation>
    <scope>NUCLEOTIDE SEQUENCE [LARGE SCALE GENOMIC DNA]</scope>
    <source>
        <strain evidence="9 10">CGMCC 1.5058</strain>
    </source>
</reference>
<dbReference type="GO" id="GO:0005737">
    <property type="term" value="C:cytoplasm"/>
    <property type="evidence" value="ECO:0007669"/>
    <property type="project" value="TreeGrafter"/>
</dbReference>
<comment type="similarity">
    <text evidence="6">Belongs to the TRAFAC class OBG-HflX-like GTPase superfamily. OBG GTPase family. YchF/OLA1 subfamily.</text>
</comment>
<accession>A0A1G8GBD8</accession>
<dbReference type="Gene3D" id="3.40.50.300">
    <property type="entry name" value="P-loop containing nucleotide triphosphate hydrolases"/>
    <property type="match status" value="1"/>
</dbReference>
<dbReference type="InterPro" id="IPR041706">
    <property type="entry name" value="YchF_N"/>
</dbReference>
<dbReference type="InterPro" id="IPR031167">
    <property type="entry name" value="G_OBG"/>
</dbReference>
<dbReference type="InterPro" id="IPR006073">
    <property type="entry name" value="GTP-bd"/>
</dbReference>
<dbReference type="InterPro" id="IPR023192">
    <property type="entry name" value="TGS-like_dom_sf"/>
</dbReference>
<feature type="binding site" evidence="6">
    <location>
        <begin position="10"/>
        <end position="15"/>
    </location>
    <ligand>
        <name>ATP</name>
        <dbReference type="ChEBI" id="CHEBI:30616"/>
    </ligand>
</feature>
<dbReference type="InterPro" id="IPR012676">
    <property type="entry name" value="TGS-like"/>
</dbReference>
<comment type="function">
    <text evidence="6">ATPase that binds to both the 70S ribosome and the 50S ribosomal subunit in a nucleotide-independent manner.</text>
</comment>
<dbReference type="GO" id="GO:0005524">
    <property type="term" value="F:ATP binding"/>
    <property type="evidence" value="ECO:0007669"/>
    <property type="project" value="UniProtKB-UniRule"/>
</dbReference>
<gene>
    <name evidence="6" type="primary">ychF</name>
    <name evidence="9" type="ORF">SAMN05421804_101202</name>
</gene>
<dbReference type="FunFam" id="3.10.20.30:FF:000001">
    <property type="entry name" value="Ribosome-binding ATPase YchF"/>
    <property type="match status" value="1"/>
</dbReference>
<evidence type="ECO:0000259" key="7">
    <source>
        <dbReference type="PROSITE" id="PS51710"/>
    </source>
</evidence>
<dbReference type="InterPro" id="IPR013029">
    <property type="entry name" value="YchF_C"/>
</dbReference>
<evidence type="ECO:0000313" key="9">
    <source>
        <dbReference type="EMBL" id="SDH91687.1"/>
    </source>
</evidence>
<dbReference type="PRINTS" id="PR00326">
    <property type="entry name" value="GTP1OBG"/>
</dbReference>
<evidence type="ECO:0000256" key="3">
    <source>
        <dbReference type="ARBA" id="ARBA00022741"/>
    </source>
</evidence>
<dbReference type="Gene3D" id="3.10.20.30">
    <property type="match status" value="1"/>
</dbReference>
<dbReference type="PANTHER" id="PTHR23305:SF18">
    <property type="entry name" value="OBG-TYPE G DOMAIN-CONTAINING PROTEIN"/>
    <property type="match status" value="1"/>
</dbReference>
<keyword evidence="3 6" id="KW-0547">Nucleotide-binding</keyword>
<dbReference type="Gene3D" id="1.10.150.300">
    <property type="entry name" value="TGS-like domain"/>
    <property type="match status" value="1"/>
</dbReference>
<dbReference type="PROSITE" id="PS51880">
    <property type="entry name" value="TGS"/>
    <property type="match status" value="1"/>
</dbReference>
<evidence type="ECO:0000256" key="2">
    <source>
        <dbReference type="ARBA" id="ARBA00022723"/>
    </source>
</evidence>
<sequence>MKLGIVGLPNVGKSTLFNAITKAGVEAANYPFATIEPNIGVVTVPDERLDALEKLYNSKKKVYAHVEFYDIAGLVKGASQGEGLGNKFLSHIREVESIIHVVRCFENDNIVHVEGNVDPIRDIETINLELIFSDLETLEKRMDKSMKLKRSGDKTAQAEYDLMERIKAHLEAGFPVRTFDATEEEEEVIRGLFLLTSKKVLYAANISEEDLMSGEENDLVKRVREYIKDENAGLVTICARLEEELSGLEDDEKLEMLAEYGINETGLDRLIKESYRLLGLMSFLTAGPQEIRAWTIKVGTKAPVAAGKIHSDIQRGFIRAEVISYDALMESGSEAHAKEKGLYRIEGKEYVMREGDVVNFRFNV</sequence>
<evidence type="ECO:0000256" key="4">
    <source>
        <dbReference type="ARBA" id="ARBA00022840"/>
    </source>
</evidence>